<dbReference type="Pfam" id="PF02879">
    <property type="entry name" value="PGM_PMM_II"/>
    <property type="match status" value="1"/>
</dbReference>
<evidence type="ECO:0000256" key="5">
    <source>
        <dbReference type="ARBA" id="ARBA00022842"/>
    </source>
</evidence>
<dbReference type="InterPro" id="IPR016055">
    <property type="entry name" value="A-D-PHexomutase_a/b/a-I/II/III"/>
</dbReference>
<dbReference type="EMBL" id="CM001402">
    <property type="protein sequence ID" value="EHO40049.1"/>
    <property type="molecule type" value="Genomic_DNA"/>
</dbReference>
<dbReference type="Gene3D" id="3.40.120.10">
    <property type="entry name" value="Alpha-D-Glucose-1,6-Bisphosphate, subunit A, domain 3"/>
    <property type="match status" value="3"/>
</dbReference>
<dbReference type="GO" id="GO:0006048">
    <property type="term" value="P:UDP-N-acetylglucosamine biosynthetic process"/>
    <property type="evidence" value="ECO:0007669"/>
    <property type="project" value="TreeGrafter"/>
</dbReference>
<dbReference type="InterPro" id="IPR036900">
    <property type="entry name" value="A-D-PHexomutase_C_sf"/>
</dbReference>
<dbReference type="HOGENOM" id="CLU_016950_7_1_0"/>
<dbReference type="InterPro" id="IPR024086">
    <property type="entry name" value="GlmM_arc-type"/>
</dbReference>
<organism evidence="13 14">
    <name type="scientific">Caldithrix abyssi DSM 13497</name>
    <dbReference type="NCBI Taxonomy" id="880073"/>
    <lineage>
        <taxon>Bacteria</taxon>
        <taxon>Pseudomonadati</taxon>
        <taxon>Calditrichota</taxon>
        <taxon>Calditrichia</taxon>
        <taxon>Calditrichales</taxon>
        <taxon>Calditrichaceae</taxon>
        <taxon>Caldithrix</taxon>
    </lineage>
</organism>
<keyword evidence="3" id="KW-0597">Phosphoprotein</keyword>
<dbReference type="InterPro" id="IPR005841">
    <property type="entry name" value="Alpha-D-phosphohexomutase_SF"/>
</dbReference>
<dbReference type="SUPFAM" id="SSF55957">
    <property type="entry name" value="Phosphoglucomutase, C-terminal domain"/>
    <property type="match status" value="1"/>
</dbReference>
<dbReference type="RefSeq" id="WP_006926964.1">
    <property type="nucleotide sequence ID" value="NZ_CM001402.1"/>
</dbReference>
<dbReference type="Proteomes" id="UP000004671">
    <property type="component" value="Chromosome"/>
</dbReference>
<evidence type="ECO:0000256" key="4">
    <source>
        <dbReference type="ARBA" id="ARBA00022723"/>
    </source>
</evidence>
<evidence type="ECO:0000259" key="8">
    <source>
        <dbReference type="Pfam" id="PF00408"/>
    </source>
</evidence>
<evidence type="ECO:0000256" key="6">
    <source>
        <dbReference type="ARBA" id="ARBA00023235"/>
    </source>
</evidence>
<evidence type="ECO:0000313" key="14">
    <source>
        <dbReference type="Proteomes" id="UP000004671"/>
    </source>
</evidence>
<dbReference type="eggNOG" id="COG1109">
    <property type="taxonomic scope" value="Bacteria"/>
</dbReference>
<dbReference type="Proteomes" id="UP000183868">
    <property type="component" value="Chromosome"/>
</dbReference>
<evidence type="ECO:0000313" key="12">
    <source>
        <dbReference type="EMBL" id="APF19960.1"/>
    </source>
</evidence>
<dbReference type="PROSITE" id="PS00710">
    <property type="entry name" value="PGM_PMM"/>
    <property type="match status" value="1"/>
</dbReference>
<dbReference type="SUPFAM" id="SSF53738">
    <property type="entry name" value="Phosphoglucomutase, first 3 domains"/>
    <property type="match status" value="3"/>
</dbReference>
<accession>H1XQG2</accession>
<dbReference type="KEGG" id="caby:Cabys_3212"/>
<dbReference type="PANTHER" id="PTHR42946">
    <property type="entry name" value="PHOSPHOHEXOSE MUTASE"/>
    <property type="match status" value="1"/>
</dbReference>
<dbReference type="PANTHER" id="PTHR42946:SF1">
    <property type="entry name" value="PHOSPHOGLUCOMUTASE (ALPHA-D-GLUCOSE-1,6-BISPHOSPHATE-DEPENDENT)"/>
    <property type="match status" value="1"/>
</dbReference>
<sequence>MSRLMVSISGLRGEIGSTLTPEVIVRYTQAFAKYVNGGKVVLGRDSRVSGPFIAELVRGTLVASGCQVVDIDIVPTPTVQLEIEHHQAAGGIAITASHNPIQWNGLKFMGADGRFLPPAAAEQVYRLADQNEKQLQTWDKLGNVVFDDRAIERHIKKVLSISFIDVEAIKKRRFKVAVDTVNGAGGRIIPQLLETLGCQVIAINQEANGRFAHTPEPLPENLIQLCEAVRENQADLGFAVDPDVDRCAIVDNEGNPIGEEYTLAIAAKLVFSKQLGRMVVNMSTSRASEDIARYYNSMFVRSKVGEINVAEKMKEIDALIGGEGNGGVILPEVHLGRDAPVAVALTLQALLEHGGTMKELKASLPQYEMVKKKVSIEGLNPDEIIERLKEKYKDQEINTLDGLKIDFDDRWVHLRKSNTEPIMRVIAEAPTLKEAEELADRFMKEITQK</sequence>
<dbReference type="InterPro" id="IPR016066">
    <property type="entry name" value="A-D-PHexomutase_CS"/>
</dbReference>
<dbReference type="GO" id="GO:0005975">
    <property type="term" value="P:carbohydrate metabolic process"/>
    <property type="evidence" value="ECO:0007669"/>
    <property type="project" value="InterPro"/>
</dbReference>
<keyword evidence="14" id="KW-1185">Reference proteome</keyword>
<comment type="cofactor">
    <cofactor evidence="1">
        <name>Mg(2+)</name>
        <dbReference type="ChEBI" id="CHEBI:18420"/>
    </cofactor>
</comment>
<dbReference type="NCBIfam" id="TIGR03990">
    <property type="entry name" value="Arch_GlmM"/>
    <property type="match status" value="1"/>
</dbReference>
<evidence type="ECO:0000313" key="13">
    <source>
        <dbReference type="EMBL" id="EHO40049.1"/>
    </source>
</evidence>
<feature type="domain" description="Alpha-D-phosphohexomutase C-terminal" evidence="8">
    <location>
        <begin position="386"/>
        <end position="444"/>
    </location>
</feature>
<evidence type="ECO:0000256" key="1">
    <source>
        <dbReference type="ARBA" id="ARBA00001946"/>
    </source>
</evidence>
<dbReference type="Gene3D" id="3.30.310.50">
    <property type="entry name" value="Alpha-D-phosphohexomutase, C-terminal domain"/>
    <property type="match status" value="1"/>
</dbReference>
<keyword evidence="4 7" id="KW-0479">Metal-binding</keyword>
<evidence type="ECO:0000256" key="3">
    <source>
        <dbReference type="ARBA" id="ARBA00022553"/>
    </source>
</evidence>
<reference evidence="13 14" key="1">
    <citation type="submission" date="2011-09" db="EMBL/GenBank/DDBJ databases">
        <title>The permanent draft genome of Caldithrix abyssi DSM 13497.</title>
        <authorList>
            <consortium name="US DOE Joint Genome Institute (JGI-PGF)"/>
            <person name="Lucas S."/>
            <person name="Han J."/>
            <person name="Lapidus A."/>
            <person name="Bruce D."/>
            <person name="Goodwin L."/>
            <person name="Pitluck S."/>
            <person name="Peters L."/>
            <person name="Kyrpides N."/>
            <person name="Mavromatis K."/>
            <person name="Ivanova N."/>
            <person name="Mikhailova N."/>
            <person name="Chertkov O."/>
            <person name="Detter J.C."/>
            <person name="Tapia R."/>
            <person name="Han C."/>
            <person name="Land M."/>
            <person name="Hauser L."/>
            <person name="Markowitz V."/>
            <person name="Cheng J.-F."/>
            <person name="Hugenholtz P."/>
            <person name="Woyke T."/>
            <person name="Wu D."/>
            <person name="Spring S."/>
            <person name="Brambilla E."/>
            <person name="Klenk H.-P."/>
            <person name="Eisen J.A."/>
        </authorList>
    </citation>
    <scope>NUCLEOTIDE SEQUENCE [LARGE SCALE GENOMIC DNA]</scope>
    <source>
        <strain evidence="13 14">DSM 13497</strain>
    </source>
</reference>
<gene>
    <name evidence="12" type="ORF">Cabys_3212</name>
    <name evidence="13" type="ORF">Calab_0404</name>
</gene>
<dbReference type="Pfam" id="PF02880">
    <property type="entry name" value="PGM_PMM_III"/>
    <property type="match status" value="1"/>
</dbReference>
<dbReference type="GO" id="GO:0005829">
    <property type="term" value="C:cytosol"/>
    <property type="evidence" value="ECO:0007669"/>
    <property type="project" value="TreeGrafter"/>
</dbReference>
<dbReference type="GO" id="GO:0004615">
    <property type="term" value="F:phosphomannomutase activity"/>
    <property type="evidence" value="ECO:0007669"/>
    <property type="project" value="TreeGrafter"/>
</dbReference>
<dbReference type="Pfam" id="PF02878">
    <property type="entry name" value="PGM_PMM_I"/>
    <property type="match status" value="1"/>
</dbReference>
<dbReference type="FunCoup" id="H1XQG2">
    <property type="interactions" value="410"/>
</dbReference>
<evidence type="ECO:0000313" key="15">
    <source>
        <dbReference type="Proteomes" id="UP000183868"/>
    </source>
</evidence>
<reference evidence="12 15" key="2">
    <citation type="submission" date="2016-11" db="EMBL/GenBank/DDBJ databases">
        <title>Genomic analysis of Caldithrix abyssi and proposal of a novel bacterial phylum Caldithrichaeota.</title>
        <authorList>
            <person name="Kublanov I."/>
            <person name="Sigalova O."/>
            <person name="Gavrilov S."/>
            <person name="Lebedinsky A."/>
            <person name="Ivanova N."/>
            <person name="Daum C."/>
            <person name="Reddy T."/>
            <person name="Klenk H.P."/>
            <person name="Goker M."/>
            <person name="Reva O."/>
            <person name="Miroshnichenko M."/>
            <person name="Kyprides N."/>
            <person name="Woyke T."/>
            <person name="Gelfand M."/>
        </authorList>
    </citation>
    <scope>NUCLEOTIDE SEQUENCE [LARGE SCALE GENOMIC DNA]</scope>
    <source>
        <strain evidence="12 15">LF13</strain>
    </source>
</reference>
<dbReference type="Pfam" id="PF00408">
    <property type="entry name" value="PGM_PMM_IV"/>
    <property type="match status" value="1"/>
</dbReference>
<dbReference type="GO" id="GO:0008966">
    <property type="term" value="F:phosphoglucosamine mutase activity"/>
    <property type="evidence" value="ECO:0007669"/>
    <property type="project" value="InterPro"/>
</dbReference>
<feature type="domain" description="Alpha-D-phosphohexomutase alpha/beta/alpha" evidence="10">
    <location>
        <begin position="154"/>
        <end position="254"/>
    </location>
</feature>
<dbReference type="OrthoDB" id="9806956at2"/>
<dbReference type="InterPro" id="IPR005845">
    <property type="entry name" value="A-D-PHexomutase_a/b/a-II"/>
</dbReference>
<evidence type="ECO:0000259" key="9">
    <source>
        <dbReference type="Pfam" id="PF02878"/>
    </source>
</evidence>
<keyword evidence="5 7" id="KW-0460">Magnesium</keyword>
<name>H1XQG2_CALAY</name>
<evidence type="ECO:0000259" key="10">
    <source>
        <dbReference type="Pfam" id="PF02879"/>
    </source>
</evidence>
<dbReference type="InParanoid" id="H1XQG2"/>
<feature type="domain" description="Alpha-D-phosphohexomutase alpha/beta/alpha" evidence="9">
    <location>
        <begin position="9"/>
        <end position="133"/>
    </location>
</feature>
<proteinExistence type="inferred from homology"/>
<comment type="similarity">
    <text evidence="2 7">Belongs to the phosphohexose mutase family.</text>
</comment>
<dbReference type="STRING" id="880073.Cabys_3212"/>
<protein>
    <submittedName>
        <fullName evidence="12 13">Phosphomannomutase</fullName>
    </submittedName>
</protein>
<feature type="domain" description="Alpha-D-phosphohexomutase alpha/beta/alpha" evidence="11">
    <location>
        <begin position="261"/>
        <end position="365"/>
    </location>
</feature>
<dbReference type="EMBL" id="CP018099">
    <property type="protein sequence ID" value="APF19960.1"/>
    <property type="molecule type" value="Genomic_DNA"/>
</dbReference>
<evidence type="ECO:0000256" key="7">
    <source>
        <dbReference type="RuleBase" id="RU004326"/>
    </source>
</evidence>
<dbReference type="PaxDb" id="880073-Calab_0404"/>
<dbReference type="GO" id="GO:0000287">
    <property type="term" value="F:magnesium ion binding"/>
    <property type="evidence" value="ECO:0007669"/>
    <property type="project" value="InterPro"/>
</dbReference>
<dbReference type="InterPro" id="IPR005846">
    <property type="entry name" value="A-D-PHexomutase_a/b/a-III"/>
</dbReference>
<dbReference type="InterPro" id="IPR005843">
    <property type="entry name" value="A-D-PHexomutase_C"/>
</dbReference>
<evidence type="ECO:0000256" key="2">
    <source>
        <dbReference type="ARBA" id="ARBA00010231"/>
    </source>
</evidence>
<keyword evidence="6" id="KW-0413">Isomerase</keyword>
<dbReference type="FunFam" id="3.40.120.10:FF:000003">
    <property type="entry name" value="Phosphoglucosamine mutase"/>
    <property type="match status" value="1"/>
</dbReference>
<evidence type="ECO:0000259" key="11">
    <source>
        <dbReference type="Pfam" id="PF02880"/>
    </source>
</evidence>
<dbReference type="CDD" id="cd05803">
    <property type="entry name" value="PGM_like4"/>
    <property type="match status" value="1"/>
</dbReference>
<dbReference type="AlphaFoldDB" id="H1XQG2"/>
<dbReference type="InterPro" id="IPR005844">
    <property type="entry name" value="A-D-PHexomutase_a/b/a-I"/>
</dbReference>
<dbReference type="PRINTS" id="PR00509">
    <property type="entry name" value="PGMPMM"/>
</dbReference>
<dbReference type="InterPro" id="IPR050060">
    <property type="entry name" value="Phosphoglucosamine_mutase"/>
</dbReference>